<sequence>MCLGVERKTGASTSCFFFYSNQNQMDSKNIQCCLQHSSLLALWTS</sequence>
<reference evidence="1" key="1">
    <citation type="submission" date="2018-02" db="EMBL/GenBank/DDBJ databases">
        <title>Rhizophora mucronata_Transcriptome.</title>
        <authorList>
            <person name="Meera S.P."/>
            <person name="Sreeshan A."/>
            <person name="Augustine A."/>
        </authorList>
    </citation>
    <scope>NUCLEOTIDE SEQUENCE</scope>
    <source>
        <tissue evidence="1">Leaf</tissue>
    </source>
</reference>
<organism evidence="1">
    <name type="scientific">Rhizophora mucronata</name>
    <name type="common">Asiatic mangrove</name>
    <dbReference type="NCBI Taxonomy" id="61149"/>
    <lineage>
        <taxon>Eukaryota</taxon>
        <taxon>Viridiplantae</taxon>
        <taxon>Streptophyta</taxon>
        <taxon>Embryophyta</taxon>
        <taxon>Tracheophyta</taxon>
        <taxon>Spermatophyta</taxon>
        <taxon>Magnoliopsida</taxon>
        <taxon>eudicotyledons</taxon>
        <taxon>Gunneridae</taxon>
        <taxon>Pentapetalae</taxon>
        <taxon>rosids</taxon>
        <taxon>fabids</taxon>
        <taxon>Malpighiales</taxon>
        <taxon>Rhizophoraceae</taxon>
        <taxon>Rhizophora</taxon>
    </lineage>
</organism>
<dbReference type="EMBL" id="GGEC01059489">
    <property type="protein sequence ID" value="MBX39973.1"/>
    <property type="molecule type" value="Transcribed_RNA"/>
</dbReference>
<accession>A0A2P2NBW2</accession>
<proteinExistence type="predicted"/>
<evidence type="ECO:0000313" key="1">
    <source>
        <dbReference type="EMBL" id="MBX39973.1"/>
    </source>
</evidence>
<protein>
    <submittedName>
        <fullName evidence="1">Uncharacterized protein</fullName>
    </submittedName>
</protein>
<dbReference type="AlphaFoldDB" id="A0A2P2NBW2"/>
<name>A0A2P2NBW2_RHIMU</name>